<dbReference type="Proteomes" id="UP001369815">
    <property type="component" value="Unassembled WGS sequence"/>
</dbReference>
<protein>
    <submittedName>
        <fullName evidence="2">Uncharacterized protein</fullName>
    </submittedName>
</protein>
<evidence type="ECO:0000313" key="3">
    <source>
        <dbReference type="Proteomes" id="UP001369815"/>
    </source>
</evidence>
<organism evidence="2 3">
    <name type="scientific">Daldinia eschscholtzii</name>
    <dbReference type="NCBI Taxonomy" id="292717"/>
    <lineage>
        <taxon>Eukaryota</taxon>
        <taxon>Fungi</taxon>
        <taxon>Dikarya</taxon>
        <taxon>Ascomycota</taxon>
        <taxon>Pezizomycotina</taxon>
        <taxon>Sordariomycetes</taxon>
        <taxon>Xylariomycetidae</taxon>
        <taxon>Xylariales</taxon>
        <taxon>Hypoxylaceae</taxon>
        <taxon>Daldinia</taxon>
    </lineage>
</organism>
<dbReference type="EMBL" id="JBANMG010000003">
    <property type="protein sequence ID" value="KAK6955356.1"/>
    <property type="molecule type" value="Genomic_DNA"/>
</dbReference>
<evidence type="ECO:0000313" key="2">
    <source>
        <dbReference type="EMBL" id="KAK6955356.1"/>
    </source>
</evidence>
<sequence>MKAEFQNWWRSQTAHPSRLQPTVPICPCAACFNGTGHGQEVFSNPIDPGEVLPPRTNTSAAVLEKPKKDVSKTKAVKKPWYKQASSLARKPSMASVASDLVPLRSAPTTQSTATERVSSEIRA</sequence>
<proteinExistence type="predicted"/>
<name>A0AAX6MS58_9PEZI</name>
<comment type="caution">
    <text evidence="2">The sequence shown here is derived from an EMBL/GenBank/DDBJ whole genome shotgun (WGS) entry which is preliminary data.</text>
</comment>
<evidence type="ECO:0000256" key="1">
    <source>
        <dbReference type="SAM" id="MobiDB-lite"/>
    </source>
</evidence>
<dbReference type="AlphaFoldDB" id="A0AAX6MS58"/>
<feature type="region of interest" description="Disordered" evidence="1">
    <location>
        <begin position="92"/>
        <end position="123"/>
    </location>
</feature>
<reference evidence="2 3" key="1">
    <citation type="journal article" date="2024" name="Front Chem Biol">
        <title>Unveiling the potential of Daldinia eschscholtzii MFLUCC 19-0629 through bioactivity and bioinformatics studies for enhanced sustainable agriculture production.</title>
        <authorList>
            <person name="Brooks S."/>
            <person name="Weaver J.A."/>
            <person name="Klomchit A."/>
            <person name="Alharthi S.A."/>
            <person name="Onlamun T."/>
            <person name="Nurani R."/>
            <person name="Vong T.K."/>
            <person name="Alberti F."/>
            <person name="Greco C."/>
        </authorList>
    </citation>
    <scope>NUCLEOTIDE SEQUENCE [LARGE SCALE GENOMIC DNA]</scope>
    <source>
        <strain evidence="2">MFLUCC 19-0629</strain>
    </source>
</reference>
<feature type="compositionally biased region" description="Polar residues" evidence="1">
    <location>
        <begin position="106"/>
        <end position="116"/>
    </location>
</feature>
<gene>
    <name evidence="2" type="ORF">Daesc_002991</name>
</gene>
<accession>A0AAX6MS58</accession>
<keyword evidence="3" id="KW-1185">Reference proteome</keyword>